<organism evidence="8 9">
    <name type="scientific">Bifidobacterium leontopitheci</name>
    <dbReference type="NCBI Taxonomy" id="2650774"/>
    <lineage>
        <taxon>Bacteria</taxon>
        <taxon>Bacillati</taxon>
        <taxon>Actinomycetota</taxon>
        <taxon>Actinomycetes</taxon>
        <taxon>Bifidobacteriales</taxon>
        <taxon>Bifidobacteriaceae</taxon>
        <taxon>Bifidobacterium</taxon>
    </lineage>
</organism>
<dbReference type="InterPro" id="IPR012334">
    <property type="entry name" value="Pectin_lyas_fold"/>
</dbReference>
<dbReference type="PANTHER" id="PTHR22925">
    <property type="entry name" value="GLYCOSYL HYDROLASE 43 FAMILY MEMBER"/>
    <property type="match status" value="1"/>
</dbReference>
<dbReference type="GO" id="GO:0004553">
    <property type="term" value="F:hydrolase activity, hydrolyzing O-glycosyl compounds"/>
    <property type="evidence" value="ECO:0007669"/>
    <property type="project" value="InterPro"/>
</dbReference>
<comment type="similarity">
    <text evidence="1">Belongs to the glycosyl hydrolase 43 family.</text>
</comment>
<proteinExistence type="inferred from homology"/>
<evidence type="ECO:0000256" key="6">
    <source>
        <dbReference type="SAM" id="SignalP"/>
    </source>
</evidence>
<dbReference type="RefSeq" id="WP_226835990.1">
    <property type="nucleotide sequence ID" value="NZ_JBHSKZ010000004.1"/>
</dbReference>
<evidence type="ECO:0000256" key="1">
    <source>
        <dbReference type="ARBA" id="ARBA00009865"/>
    </source>
</evidence>
<dbReference type="InterPro" id="IPR008979">
    <property type="entry name" value="Galactose-bd-like_sf"/>
</dbReference>
<keyword evidence="5" id="KW-1133">Transmembrane helix</keyword>
<evidence type="ECO:0000256" key="2">
    <source>
        <dbReference type="ARBA" id="ARBA00022801"/>
    </source>
</evidence>
<feature type="chain" id="PRO_5026086415" evidence="6">
    <location>
        <begin position="30"/>
        <end position="2524"/>
    </location>
</feature>
<evidence type="ECO:0000259" key="7">
    <source>
        <dbReference type="Pfam" id="PF07523"/>
    </source>
</evidence>
<dbReference type="EMBL" id="WBVT01000014">
    <property type="protein sequence ID" value="KAB7790369.1"/>
    <property type="molecule type" value="Genomic_DNA"/>
</dbReference>
<keyword evidence="9" id="KW-1185">Reference proteome</keyword>
<dbReference type="Gene3D" id="1.20.1270.70">
    <property type="entry name" value="Designed single chain three-helix bundle"/>
    <property type="match status" value="2"/>
</dbReference>
<dbReference type="InterPro" id="IPR006626">
    <property type="entry name" value="PbH1"/>
</dbReference>
<feature type="domain" description="Ig-like" evidence="7">
    <location>
        <begin position="2047"/>
        <end position="2129"/>
    </location>
</feature>
<dbReference type="Gene3D" id="2.115.10.20">
    <property type="entry name" value="Glycosyl hydrolase domain, family 43"/>
    <property type="match status" value="1"/>
</dbReference>
<accession>A0A6I1GLU0</accession>
<feature type="signal peptide" evidence="6">
    <location>
        <begin position="1"/>
        <end position="29"/>
    </location>
</feature>
<sequence length="2524" mass="264931">MIGKKITGGIVAAATLLSLGLVVAPTAQAATTAAPAATPTATGTTYYVDCQAAAGGDGTQAKPFNSFTTANVQAAKLTAGDQLLFKRGTTCTGENQTVNGAANVKAALRLVGVKGTADAPIVVSDYGDASAPAPVLAGDGVADVVLLRNSEYVTVQNLDITNTDAEANHYKYMRRGITAENDNAGKLSGIVIRNNTIHDIYGEKQKDLGGSAAIQLENYGRSIPVDGATQTKGSVKTDNSRKTRSWFDDVQIVGNTITNVNRSGINMSTDFRCREDVAWDCGLSGSTRDQYPWTPNTNLYIAENTLKDIGGDGIVVQMSDGAVVEKNYLENAASISGQGSNAGIWNWNSDNTLFQYNEVTNTQRLPGNNDGTAWDFDYGTRNTVFQYNYSHDNAGGSALVCACTNWMGTKENIGLAIGGVFRYNLSVNDGVAAKKIADNVIDSYRTAQLYGITDLNFYNNTVVLPEGDNVTFAGVNNSDGASVSYANNVIIAQDGTNLADQNGKVADDQFQLNYGNNLYVGGDAAKWAKAGKNGNTTVTLADYLAATGVDLAAVAKGDLSSLYGEKATAYAKAKGRAMASDDFPFAISNTHLTAKNALKTLDFPHGFNHAKQTYGDQVAVSGWSAPAVGAFQGAATTETGKAADLAAGKSATIDAPGNSTIEVTATTSGDAQLGVALANDRGYTQTTSGEAGKKTLFVRTSSDVSKLTLTNTGKSGDVTGITLKTVYDQLWDGSFESVYQSGSGGNGVSPWSPANRDHSKSHDNDNTARVKRYRSDLNQKDAVVSGERAAKLGKLDGVSFTQIDQRNIPAKRGKTYQLGFWATTGDSTDDKSTVTATVKYRKEGSGAGGSFGQYATQLLAKSADGKTAAAGEKIYVTGSFTVPWDAAADSALWVNIQQGDLKDGSFAYIDNVTLTEVPTPATDIASIAVTKQPTKTAYKPGEELDTTGLEVTATLNDGKTRKLDASEYTLLGFDSTKAGTVTVTVKLNADGDKTATFDVTVKNEVDLANKFCANAAVSDVQTKWGTSSAKYTCDGDLSTNWSNWKDASENAPANPAWANWTFDKKYKLDNLYFYVDQTSAEAAPKSVKVQYLAENDKDWVDTDITFTPNTSDKTKPTVADLSKLPATKAISLILTPTTPSNDGEYPYVKVAEVKIIQAADDNGYTPVKPATNVPTTDKVPTYTKFEAIADPGTGSKDYFKPLWYAKDSDTATTGKHIQAHGGQVVPVQENGKTVYYWYGEDRSSGYYNSHGVHVYRSEDGMNWVDKGIALRSIYYDAELTDDDYFVNLYGLKKADGTIDTAKAKKIAYYLNTNTDEDGDGVKDVANAIFERPKVLYNAKTKKYVMWWHADGSPTVASTSNYARSLAGVAVSDSPTGPFKLVGAYRLPNREDYKTGHSAAVPGGSRDMTVFQDDDGTAYVVYSSEENRTLYIAKLNDDYTNVVKTTTDTSKIQDIDLQYSADGQYPYTLADGGEGAPVSGKDFVIVKDRGMLEAPALFKTNGKYYLIASGATGWAPNKQTYYTADSILGKWIRGVQADDEYENTNFASLPEGADGLLSVGDTRGSTFGSQTASVFEYQPGKFIYIGDRWNSGAADSTYVWLPLTVNKTTGALTMQNPATQDPSAYGDGWDASYWDQTASNPLNLESIKVNGEEVANFDGGTLNYTVNTGVWGKVPTVEATAVNPDDVTVTTDVNTARAIITVTAKDDKTKTANATADKTRVYKVNFTSTVDGAKAVADPWKTTSWGNAGAFAQGDADGSFRIVDKANTGAWTNKDNLSAIYQPAKLEVGGSIVTTITSSQAGSNEDPRAGIIVRNDLSEAGRGTAHGYALLVAGVSGSFFQTDSDNNGYIDKESAKTAEAATSADTPLTIKLVRNSKTEIEGFYQVPGSAADSEWKSLGTATLGDDAADKLDVGVFATSNNGRSDYNVIFDGTAIATKAEPTVESIKVAADPTKTEYTVGDTFSADGLKVTKSLSDGTEADVDAADYTVSAADASGAAVDLTKPFADAAVGKVTVTVTLTADPTKTATFEITVKAKPVTVTGIKVTAKPTTTEYTVGQTFSADGLTVIKTMSDGTQVALTDAEYTVSAATAAGAAVDLTKPFADAAIGKVTVTVSLKSDTAKTATFDVTVKAKPAPTLESIKVASKPSTVTYTVGDTFTADGLKVVKVMSDKSEVVAEDGEYTLAAVDADGSVVDLTKPFAVTGKVTVTVLLDGKKATFDVTVNEADKSELNAAIADAEKLTADKYTAETWAAFEKALAAAKEVAGSKTATAKQVADALAALKAAQDALVVKPAPTVESVKVTAEPKKVTYKYGETFSADGLAVAAVLSDGTETALEPAEYTVTAVDADGSAVDLGAPFAVTGKVTVTVALKADPTKTATFTVTVTPVASDEDRAALAAEVTEAEKLKAADYESGWDAFQAALAAAKDVLADPASTKADLAAALNALKGAQDGLVRKGQGGNGAGNGSGNGGSAVKPGAGAGAGKPQTPGQLGLSKTGASVAGVAVAAVLLLAAGVAVTLRRRRA</sequence>
<evidence type="ECO:0000256" key="5">
    <source>
        <dbReference type="SAM" id="Phobius"/>
    </source>
</evidence>
<feature type="region of interest" description="Disordered" evidence="4">
    <location>
        <begin position="739"/>
        <end position="774"/>
    </location>
</feature>
<dbReference type="Gene3D" id="2.60.120.260">
    <property type="entry name" value="Galactose-binding domain-like"/>
    <property type="match status" value="2"/>
</dbReference>
<evidence type="ECO:0000256" key="3">
    <source>
        <dbReference type="ARBA" id="ARBA00023295"/>
    </source>
</evidence>
<keyword evidence="6" id="KW-0732">Signal</keyword>
<dbReference type="CDD" id="cd18825">
    <property type="entry name" value="GH43_CtGH43-like"/>
    <property type="match status" value="1"/>
</dbReference>
<dbReference type="InterPro" id="IPR006710">
    <property type="entry name" value="Glyco_hydro_43"/>
</dbReference>
<name>A0A6I1GLU0_9BIFI</name>
<keyword evidence="5" id="KW-0812">Transmembrane</keyword>
<dbReference type="Pfam" id="PF04616">
    <property type="entry name" value="Glyco_hydro_43"/>
    <property type="match status" value="1"/>
</dbReference>
<dbReference type="Gene3D" id="2.60.40.3630">
    <property type="match status" value="5"/>
</dbReference>
<comment type="caution">
    <text evidence="8">The sequence shown here is derived from an EMBL/GenBank/DDBJ whole genome shotgun (WGS) entry which is preliminary data.</text>
</comment>
<feature type="transmembrane region" description="Helical" evidence="5">
    <location>
        <begin position="2498"/>
        <end position="2519"/>
    </location>
</feature>
<dbReference type="SUPFAM" id="SSF75005">
    <property type="entry name" value="Arabinanase/levansucrase/invertase"/>
    <property type="match status" value="1"/>
</dbReference>
<dbReference type="SUPFAM" id="SSF49785">
    <property type="entry name" value="Galactose-binding domain-like"/>
    <property type="match status" value="1"/>
</dbReference>
<dbReference type="InterPro" id="IPR011050">
    <property type="entry name" value="Pectin_lyase_fold/virulence"/>
</dbReference>
<protein>
    <submittedName>
        <fullName evidence="8">Bacterial Ig-like domain (Group 3)</fullName>
    </submittedName>
</protein>
<dbReference type="InterPro" id="IPR023296">
    <property type="entry name" value="Glyco_hydro_beta-prop_sf"/>
</dbReference>
<feature type="compositionally biased region" description="Basic and acidic residues" evidence="4">
    <location>
        <begin position="755"/>
        <end position="774"/>
    </location>
</feature>
<dbReference type="SMART" id="SM00710">
    <property type="entry name" value="PbH1"/>
    <property type="match status" value="6"/>
</dbReference>
<reference evidence="8 9" key="1">
    <citation type="submission" date="2019-09" db="EMBL/GenBank/DDBJ databases">
        <title>Characterization of the phylogenetic diversity of two novel species belonging to the genus Bifidobacterium: Bifidobacterium cebidarum sp. nov. and Bifidobacterium leontopitheci sp. nov.</title>
        <authorList>
            <person name="Lugli G.A."/>
            <person name="Duranti S."/>
            <person name="Milani C."/>
            <person name="Turroni F."/>
            <person name="Ventura M."/>
        </authorList>
    </citation>
    <scope>NUCLEOTIDE SEQUENCE [LARGE SCALE GENOMIC DNA]</scope>
    <source>
        <strain evidence="8 9">LMG 31471</strain>
    </source>
</reference>
<dbReference type="PANTHER" id="PTHR22925:SF3">
    <property type="entry name" value="GLYCOSYL HYDROLASE FAMILY PROTEIN 43"/>
    <property type="match status" value="1"/>
</dbReference>
<feature type="compositionally biased region" description="Gly residues" evidence="4">
    <location>
        <begin position="2457"/>
        <end position="2471"/>
    </location>
</feature>
<keyword evidence="3" id="KW-0326">Glycosidase</keyword>
<feature type="region of interest" description="Disordered" evidence="4">
    <location>
        <begin position="2456"/>
        <end position="2493"/>
    </location>
</feature>
<evidence type="ECO:0000313" key="9">
    <source>
        <dbReference type="Proteomes" id="UP000441772"/>
    </source>
</evidence>
<evidence type="ECO:0000313" key="8">
    <source>
        <dbReference type="EMBL" id="KAB7790369.1"/>
    </source>
</evidence>
<dbReference type="Gene3D" id="2.160.20.10">
    <property type="entry name" value="Single-stranded right-handed beta-helix, Pectin lyase-like"/>
    <property type="match status" value="1"/>
</dbReference>
<dbReference type="Proteomes" id="UP000441772">
    <property type="component" value="Unassembled WGS sequence"/>
</dbReference>
<feature type="domain" description="Ig-like" evidence="7">
    <location>
        <begin position="932"/>
        <end position="1001"/>
    </location>
</feature>
<dbReference type="InterPro" id="IPR022038">
    <property type="entry name" value="Ig-like_bact"/>
</dbReference>
<dbReference type="GO" id="GO:0005975">
    <property type="term" value="P:carbohydrate metabolic process"/>
    <property type="evidence" value="ECO:0007669"/>
    <property type="project" value="InterPro"/>
</dbReference>
<keyword evidence="5" id="KW-0472">Membrane</keyword>
<gene>
    <name evidence="8" type="ORF">F7D09_1125</name>
</gene>
<dbReference type="Pfam" id="PF07523">
    <property type="entry name" value="Big_3"/>
    <property type="match status" value="4"/>
</dbReference>
<feature type="domain" description="Ig-like" evidence="7">
    <location>
        <begin position="2304"/>
        <end position="2384"/>
    </location>
</feature>
<dbReference type="Pfam" id="PF07554">
    <property type="entry name" value="FIVAR"/>
    <property type="match status" value="2"/>
</dbReference>
<feature type="domain" description="Ig-like" evidence="7">
    <location>
        <begin position="1951"/>
        <end position="2032"/>
    </location>
</feature>
<evidence type="ECO:0000256" key="4">
    <source>
        <dbReference type="SAM" id="MobiDB-lite"/>
    </source>
</evidence>
<dbReference type="SUPFAM" id="SSF51126">
    <property type="entry name" value="Pectin lyase-like"/>
    <property type="match status" value="2"/>
</dbReference>
<keyword evidence="2" id="KW-0378">Hydrolase</keyword>